<evidence type="ECO:0000256" key="6">
    <source>
        <dbReference type="ARBA" id="ARBA00022741"/>
    </source>
</evidence>
<dbReference type="HAMAP" id="MF_00185">
    <property type="entry name" value="IPP_trans"/>
    <property type="match status" value="1"/>
</dbReference>
<keyword evidence="5" id="KW-0819">tRNA processing</keyword>
<sequence length="304" mass="33902">MGPTASGKTGVAVDLVQQSPVDIISVDSALVYRGMDIGTAKPDAETLRIAPHRLIDIRDPAQAYSAAEFRDDALREIESIHSAGRIPLLTGGTMLYFRALEQGLSELPSADPEVRARLEAEARASSWADMHDRLSRVDPVAAERIHPNDPQRISRALEVYELTGTPMTELFLRSAETAPPLRFLKIILSPEDRSVLRERIRQRFDAMLEQGFLDEVRALRARGELHPDLPSMRAVGYRQAWSYLDGKLSATEWVERAVIATRQYAKRQLTWLRSEGNTRWIDPSSIDAAAHVRSLIERAGTAGN</sequence>
<dbReference type="SUPFAM" id="SSF52540">
    <property type="entry name" value="P-loop containing nucleoside triphosphate hydrolases"/>
    <property type="match status" value="1"/>
</dbReference>
<dbReference type="PANTHER" id="PTHR11088:SF60">
    <property type="entry name" value="TRNA DIMETHYLALLYLTRANSFERASE"/>
    <property type="match status" value="1"/>
</dbReference>
<dbReference type="InterPro" id="IPR018022">
    <property type="entry name" value="IPT"/>
</dbReference>
<dbReference type="GO" id="GO:0005524">
    <property type="term" value="F:ATP binding"/>
    <property type="evidence" value="ECO:0007669"/>
    <property type="project" value="UniProtKB-KW"/>
</dbReference>
<comment type="catalytic activity">
    <reaction evidence="9">
        <text>adenosine(37) in tRNA + dimethylallyl diphosphate = N(6)-dimethylallyladenosine(37) in tRNA + diphosphate</text>
        <dbReference type="Rhea" id="RHEA:26482"/>
        <dbReference type="Rhea" id="RHEA-COMP:10162"/>
        <dbReference type="Rhea" id="RHEA-COMP:10375"/>
        <dbReference type="ChEBI" id="CHEBI:33019"/>
        <dbReference type="ChEBI" id="CHEBI:57623"/>
        <dbReference type="ChEBI" id="CHEBI:74411"/>
        <dbReference type="ChEBI" id="CHEBI:74415"/>
        <dbReference type="EC" id="2.5.1.75"/>
    </reaction>
</comment>
<dbReference type="Gene3D" id="3.40.50.300">
    <property type="entry name" value="P-loop containing nucleotide triphosphate hydrolases"/>
    <property type="match status" value="1"/>
</dbReference>
<evidence type="ECO:0000256" key="8">
    <source>
        <dbReference type="ARBA" id="ARBA00022842"/>
    </source>
</evidence>
<dbReference type="FunFam" id="1.10.20.140:FF:000001">
    <property type="entry name" value="tRNA dimethylallyltransferase"/>
    <property type="match status" value="1"/>
</dbReference>
<dbReference type="NCBIfam" id="TIGR00174">
    <property type="entry name" value="miaA"/>
    <property type="match status" value="1"/>
</dbReference>
<accession>A0A3B0YGV9</accession>
<name>A0A3B0YGV9_9ZZZZ</name>
<organism evidence="10">
    <name type="scientific">hydrothermal vent metagenome</name>
    <dbReference type="NCBI Taxonomy" id="652676"/>
    <lineage>
        <taxon>unclassified sequences</taxon>
        <taxon>metagenomes</taxon>
        <taxon>ecological metagenomes</taxon>
    </lineage>
</organism>
<comment type="similarity">
    <text evidence="2">Belongs to the IPP transferase family.</text>
</comment>
<keyword evidence="6" id="KW-0547">Nucleotide-binding</keyword>
<evidence type="ECO:0000256" key="2">
    <source>
        <dbReference type="ARBA" id="ARBA00005842"/>
    </source>
</evidence>
<gene>
    <name evidence="10" type="ORF">MNBD_GAMMA15-768</name>
</gene>
<dbReference type="InterPro" id="IPR027417">
    <property type="entry name" value="P-loop_NTPase"/>
</dbReference>
<keyword evidence="7" id="KW-0067">ATP-binding</keyword>
<reference evidence="10" key="1">
    <citation type="submission" date="2018-06" db="EMBL/GenBank/DDBJ databases">
        <authorList>
            <person name="Zhirakovskaya E."/>
        </authorList>
    </citation>
    <scope>NUCLEOTIDE SEQUENCE</scope>
</reference>
<dbReference type="Pfam" id="PF01715">
    <property type="entry name" value="IPPT"/>
    <property type="match status" value="1"/>
</dbReference>
<evidence type="ECO:0000256" key="4">
    <source>
        <dbReference type="ARBA" id="ARBA00022679"/>
    </source>
</evidence>
<dbReference type="PANTHER" id="PTHR11088">
    <property type="entry name" value="TRNA DIMETHYLALLYLTRANSFERASE"/>
    <property type="match status" value="1"/>
</dbReference>
<evidence type="ECO:0000256" key="9">
    <source>
        <dbReference type="ARBA" id="ARBA00049563"/>
    </source>
</evidence>
<dbReference type="EMBL" id="UOFN01000097">
    <property type="protein sequence ID" value="VAW78631.1"/>
    <property type="molecule type" value="Genomic_DNA"/>
</dbReference>
<evidence type="ECO:0000313" key="10">
    <source>
        <dbReference type="EMBL" id="VAW78631.1"/>
    </source>
</evidence>
<protein>
    <recommendedName>
        <fullName evidence="3">tRNA dimethylallyltransferase</fullName>
        <ecNumber evidence="3">2.5.1.75</ecNumber>
    </recommendedName>
</protein>
<dbReference type="AlphaFoldDB" id="A0A3B0YGV9"/>
<dbReference type="Gene3D" id="1.10.20.140">
    <property type="match status" value="1"/>
</dbReference>
<dbReference type="EC" id="2.5.1.75" evidence="3"/>
<comment type="cofactor">
    <cofactor evidence="1">
        <name>Mg(2+)</name>
        <dbReference type="ChEBI" id="CHEBI:18420"/>
    </cofactor>
</comment>
<dbReference type="InterPro" id="IPR039657">
    <property type="entry name" value="Dimethylallyltransferase"/>
</dbReference>
<dbReference type="GO" id="GO:0052381">
    <property type="term" value="F:tRNA dimethylallyltransferase activity"/>
    <property type="evidence" value="ECO:0007669"/>
    <property type="project" value="UniProtKB-EC"/>
</dbReference>
<evidence type="ECO:0000256" key="7">
    <source>
        <dbReference type="ARBA" id="ARBA00022840"/>
    </source>
</evidence>
<evidence type="ECO:0000256" key="3">
    <source>
        <dbReference type="ARBA" id="ARBA00012665"/>
    </source>
</evidence>
<evidence type="ECO:0000256" key="5">
    <source>
        <dbReference type="ARBA" id="ARBA00022694"/>
    </source>
</evidence>
<keyword evidence="4 10" id="KW-0808">Transferase</keyword>
<proteinExistence type="inferred from homology"/>
<evidence type="ECO:0000256" key="1">
    <source>
        <dbReference type="ARBA" id="ARBA00001946"/>
    </source>
</evidence>
<dbReference type="GO" id="GO:0006400">
    <property type="term" value="P:tRNA modification"/>
    <property type="evidence" value="ECO:0007669"/>
    <property type="project" value="TreeGrafter"/>
</dbReference>
<keyword evidence="8" id="KW-0460">Magnesium</keyword>